<dbReference type="PANTHER" id="PTHR36966:SF1">
    <property type="entry name" value="REP-ASSOCIATED TYROSINE TRANSPOSASE"/>
    <property type="match status" value="1"/>
</dbReference>
<dbReference type="InterPro" id="IPR036515">
    <property type="entry name" value="Transposase_17_sf"/>
</dbReference>
<organism evidence="2 3">
    <name type="scientific">Pseudomonas schmalbachii</name>
    <dbReference type="NCBI Taxonomy" id="2816993"/>
    <lineage>
        <taxon>Bacteria</taxon>
        <taxon>Pseudomonadati</taxon>
        <taxon>Pseudomonadota</taxon>
        <taxon>Gammaproteobacteria</taxon>
        <taxon>Pseudomonadales</taxon>
        <taxon>Pseudomonadaceae</taxon>
        <taxon>Pseudomonas</taxon>
    </lineage>
</organism>
<dbReference type="Pfam" id="PF01797">
    <property type="entry name" value="Y1_Tnp"/>
    <property type="match status" value="1"/>
</dbReference>
<proteinExistence type="predicted"/>
<dbReference type="Gene3D" id="3.30.70.1290">
    <property type="entry name" value="Transposase IS200-like"/>
    <property type="match status" value="1"/>
</dbReference>
<dbReference type="SMART" id="SM01321">
    <property type="entry name" value="Y1_Tnp"/>
    <property type="match status" value="1"/>
</dbReference>
<evidence type="ECO:0000313" key="3">
    <source>
        <dbReference type="Proteomes" id="UP000669060"/>
    </source>
</evidence>
<evidence type="ECO:0000313" key="2">
    <source>
        <dbReference type="EMBL" id="MBO3275114.1"/>
    </source>
</evidence>
<accession>A0ABS3TRA2</accession>
<keyword evidence="3" id="KW-1185">Reference proteome</keyword>
<dbReference type="Proteomes" id="UP000669060">
    <property type="component" value="Unassembled WGS sequence"/>
</dbReference>
<evidence type="ECO:0000259" key="1">
    <source>
        <dbReference type="SMART" id="SM01321"/>
    </source>
</evidence>
<dbReference type="InterPro" id="IPR052715">
    <property type="entry name" value="RAYT_transposase"/>
</dbReference>
<gene>
    <name evidence="2" type="ORF">JFY56_07755</name>
</gene>
<dbReference type="NCBIfam" id="NF047646">
    <property type="entry name" value="REP_Tyr_transpos"/>
    <property type="match status" value="1"/>
</dbReference>
<dbReference type="InterPro" id="IPR002686">
    <property type="entry name" value="Transposase_17"/>
</dbReference>
<dbReference type="RefSeq" id="WP_208312953.1">
    <property type="nucleotide sequence ID" value="NZ_JAELYA010000002.1"/>
</dbReference>
<comment type="caution">
    <text evidence="2">The sequence shown here is derived from an EMBL/GenBank/DDBJ whole genome shotgun (WGS) entry which is preliminary data.</text>
</comment>
<dbReference type="EMBL" id="JAELYA010000002">
    <property type="protein sequence ID" value="MBO3275114.1"/>
    <property type="molecule type" value="Genomic_DNA"/>
</dbReference>
<name>A0ABS3TRA2_9PSED</name>
<reference evidence="2 3" key="1">
    <citation type="submission" date="2020-12" db="EMBL/GenBank/DDBJ databases">
        <title>Pseudomonas schmalbachii sp. nov. isolated from millipede gut.</title>
        <authorList>
            <person name="Shelomi M."/>
        </authorList>
    </citation>
    <scope>NUCLEOTIDE SEQUENCE [LARGE SCALE GENOMIC DNA]</scope>
    <source>
        <strain evidence="2 3">Milli4</strain>
    </source>
</reference>
<protein>
    <submittedName>
        <fullName evidence="2">Transposase</fullName>
    </submittedName>
</protein>
<sequence>MDSSLFAHRSHALRSGRFSEPNRAYLLTTVTYGRVPIFTDWCAARLLVAEMRQAHDQQLVTSLAWVIMPDHLHWLVQLGSLPLPSLMQRIKSRSAIALRQAGVDHTEKVWQKGFHDHALRHDEDLQDVARYIVANPLRAGLVKRVGDYPLWDAAWL</sequence>
<dbReference type="PANTHER" id="PTHR36966">
    <property type="entry name" value="REP-ASSOCIATED TYROSINE TRANSPOSASE"/>
    <property type="match status" value="1"/>
</dbReference>
<feature type="domain" description="Transposase IS200-like" evidence="1">
    <location>
        <begin position="20"/>
        <end position="135"/>
    </location>
</feature>
<dbReference type="SUPFAM" id="SSF143422">
    <property type="entry name" value="Transposase IS200-like"/>
    <property type="match status" value="1"/>
</dbReference>